<accession>A0ABS9CKC0</accession>
<dbReference type="SMART" id="SM00729">
    <property type="entry name" value="Elp3"/>
    <property type="match status" value="1"/>
</dbReference>
<dbReference type="Proteomes" id="UP001299220">
    <property type="component" value="Unassembled WGS sequence"/>
</dbReference>
<protein>
    <submittedName>
        <fullName evidence="2">TIGR03960 family B12-binding radical SAM protein</fullName>
    </submittedName>
</protein>
<dbReference type="InterPro" id="IPR006638">
    <property type="entry name" value="Elp3/MiaA/NifB-like_rSAM"/>
</dbReference>
<dbReference type="SFLD" id="SFLDS00029">
    <property type="entry name" value="Radical_SAM"/>
    <property type="match status" value="1"/>
</dbReference>
<proteinExistence type="predicted"/>
<gene>
    <name evidence="2" type="ORF">JQM67_03055</name>
</gene>
<dbReference type="InterPro" id="IPR058240">
    <property type="entry name" value="rSAM_sf"/>
</dbReference>
<dbReference type="SUPFAM" id="SSF102114">
    <property type="entry name" value="Radical SAM enzymes"/>
    <property type="match status" value="1"/>
</dbReference>
<name>A0ABS9CKC0_9FIRM</name>
<evidence type="ECO:0000313" key="3">
    <source>
        <dbReference type="Proteomes" id="UP001299220"/>
    </source>
</evidence>
<dbReference type="InterPro" id="IPR007197">
    <property type="entry name" value="rSAM"/>
</dbReference>
<dbReference type="InterPro" id="IPR045784">
    <property type="entry name" value="Radical_SAM_N2"/>
</dbReference>
<keyword evidence="3" id="KW-1185">Reference proteome</keyword>
<feature type="domain" description="Radical SAM core" evidence="1">
    <location>
        <begin position="253"/>
        <end position="492"/>
    </location>
</feature>
<dbReference type="PROSITE" id="PS51918">
    <property type="entry name" value="RADICAL_SAM"/>
    <property type="match status" value="1"/>
</dbReference>
<dbReference type="RefSeq" id="WP_235322592.1">
    <property type="nucleotide sequence ID" value="NZ_JAFBIT010000001.1"/>
</dbReference>
<dbReference type="InterPro" id="IPR023862">
    <property type="entry name" value="CHP03960_rSAM"/>
</dbReference>
<dbReference type="Pfam" id="PF19864">
    <property type="entry name" value="Radical_SAM_N2"/>
    <property type="match status" value="1"/>
</dbReference>
<dbReference type="Pfam" id="PF04055">
    <property type="entry name" value="Radical_SAM"/>
    <property type="match status" value="1"/>
</dbReference>
<dbReference type="NCBIfam" id="TIGR03960">
    <property type="entry name" value="rSAM_fuse_unch"/>
    <property type="match status" value="1"/>
</dbReference>
<dbReference type="EMBL" id="JAFBIT010000001">
    <property type="protein sequence ID" value="MCF2651581.1"/>
    <property type="molecule type" value="Genomic_DNA"/>
</dbReference>
<evidence type="ECO:0000259" key="1">
    <source>
        <dbReference type="PROSITE" id="PS51918"/>
    </source>
</evidence>
<evidence type="ECO:0000313" key="2">
    <source>
        <dbReference type="EMBL" id="MCF2651581.1"/>
    </source>
</evidence>
<comment type="caution">
    <text evidence="2">The sequence shown here is derived from an EMBL/GenBank/DDBJ whole genome shotgun (WGS) entry which is preliminary data.</text>
</comment>
<organism evidence="2 3">
    <name type="scientific">Anaeromassilibacillus senegalensis</name>
    <dbReference type="NCBI Taxonomy" id="1673717"/>
    <lineage>
        <taxon>Bacteria</taxon>
        <taxon>Bacillati</taxon>
        <taxon>Bacillota</taxon>
        <taxon>Clostridia</taxon>
        <taxon>Eubacteriales</taxon>
        <taxon>Acutalibacteraceae</taxon>
        <taxon>Anaeromassilibacillus</taxon>
    </lineage>
</organism>
<sequence length="615" mass="70177">MLNRKLDKILPKVQKPGRYVGGELNSVIKNKEDVDVRFAFCFPDTYEIGMSHLGIKILYSLFNRVDYIWCERVFAPWVDMEQAMLENDIPLYALESGDPVRDFDFIGFTLQYELSFTNILNMLRLSGVPLLSRDRTELKNIVIAGGPCVCNPEPLTDFFDLFLLGDGEEVDLEVIELYRKCRAENKTKRDFLLEAAKIEGVYVPSLYDVEYNADGTVNRYIPKEGAPATIRKRVCTDVDNMYFPESFIVPFLDIVHDRAVVEVLRGCIRGCRFCQAGFLYRPFREKSVETVNRQAKSLCETTGYDEISLSSLSTSDYSHLFELLDTLHTWTEDERVSASLPSLRVDNFSTELTDKIASVRKSGLTFAPEAGTQRMRDVINKNVTEDELKRTVTIAFNNSWTKVKLYFMIGLPTETEEDVAGITALGQKVIDWYYEAENRSKGKRVSVTVSAAAFVPKPFTPFQWFGQDTMETLEKKQKLLKSSATSRKLTVNYHGAQTSFLEAVFARGDRKLNAVLLEANRRGLRFDGWADCFDFDAWMQIFADLGIDPAFYANRQRSFDEVLPWDHLDYGIKKSFLIEECKRAYAAQTTPNCREQCSNCGVACFKGGLCVEKRC</sequence>
<dbReference type="Gene3D" id="3.80.30.20">
    <property type="entry name" value="tm_1862 like domain"/>
    <property type="match status" value="1"/>
</dbReference>
<dbReference type="PANTHER" id="PTHR42731">
    <property type="entry name" value="SLL1084 PROTEIN"/>
    <property type="match status" value="1"/>
</dbReference>
<reference evidence="2 3" key="1">
    <citation type="submission" date="2020-12" db="EMBL/GenBank/DDBJ databases">
        <title>Whole genome sequences of gut porcine anaerobes.</title>
        <authorList>
            <person name="Kubasova T."/>
            <person name="Jahodarova E."/>
            <person name="Rychlik I."/>
        </authorList>
    </citation>
    <scope>NUCLEOTIDE SEQUENCE [LARGE SCALE GENOMIC DNA]</scope>
    <source>
        <strain evidence="2 3">An867</strain>
    </source>
</reference>
<dbReference type="InterPro" id="IPR023404">
    <property type="entry name" value="rSAM_horseshoe"/>
</dbReference>
<dbReference type="SFLD" id="SFLDG01082">
    <property type="entry name" value="B12-binding_domain_containing"/>
    <property type="match status" value="1"/>
</dbReference>
<dbReference type="PANTHER" id="PTHR42731:SF1">
    <property type="entry name" value="RADICAL SAM DOMAIN PROTEIN"/>
    <property type="match status" value="1"/>
</dbReference>